<sequence length="265" mass="28828">MEVLPLQSHDKKEGRLSIVSTGPGNLQQMTPRALRAIAESDYVIGNAFYLDLVEPLLSGKEVIRSSMGREVERAKKALELAENHVVSMVSGGDAGVYGMASIVLEVVERSGSPVAVEVIPGVTAALSAASRLGSPLSGDYVTISLSDLLTPWEVIEKRLDLAFRMGVPVAVYNPRSNGRPDNLAKAISIAGRHLAPATPVGVVKDAFRKSEESLVTTLEEFPDRFDFVDMHSIVIIGGEESRLWRMGQDVRGIITPRGYHRKYVY</sequence>
<dbReference type="Pfam" id="PF00590">
    <property type="entry name" value="TP_methylase"/>
    <property type="match status" value="1"/>
</dbReference>
<dbReference type="NCBIfam" id="TIGR01466">
    <property type="entry name" value="cobJ_cbiH"/>
    <property type="match status" value="1"/>
</dbReference>
<dbReference type="CDD" id="cd11646">
    <property type="entry name" value="Precorrin_3B_C17_MT"/>
    <property type="match status" value="1"/>
</dbReference>
<keyword evidence="3 8" id="KW-0489">Methyltransferase</keyword>
<dbReference type="GO" id="GO:0032259">
    <property type="term" value="P:methylation"/>
    <property type="evidence" value="ECO:0007669"/>
    <property type="project" value="UniProtKB-KW"/>
</dbReference>
<name>A0A498H2K9_9EURY</name>
<keyword evidence="2" id="KW-0169">Cobalamin biosynthesis</keyword>
<dbReference type="RefSeq" id="WP_128692945.1">
    <property type="nucleotide sequence ID" value="NZ_LHQS01000001.1"/>
</dbReference>
<dbReference type="InterPro" id="IPR006363">
    <property type="entry name" value="Cbl_synth_CobJ/CibH_dom"/>
</dbReference>
<dbReference type="GO" id="GO:0008168">
    <property type="term" value="F:methyltransferase activity"/>
    <property type="evidence" value="ECO:0007669"/>
    <property type="project" value="UniProtKB-KW"/>
</dbReference>
<evidence type="ECO:0000256" key="3">
    <source>
        <dbReference type="ARBA" id="ARBA00022603"/>
    </source>
</evidence>
<dbReference type="InterPro" id="IPR014777">
    <property type="entry name" value="4pyrrole_Mease_sub1"/>
</dbReference>
<protein>
    <submittedName>
        <fullName evidence="8">Cobalt-precorrin-3B C(17)-methyltransferase</fullName>
    </submittedName>
</protein>
<evidence type="ECO:0000256" key="6">
    <source>
        <dbReference type="SAM" id="MobiDB-lite"/>
    </source>
</evidence>
<evidence type="ECO:0000256" key="1">
    <source>
        <dbReference type="ARBA" id="ARBA00004953"/>
    </source>
</evidence>
<evidence type="ECO:0000313" key="9">
    <source>
        <dbReference type="Proteomes" id="UP000290932"/>
    </source>
</evidence>
<evidence type="ECO:0000259" key="7">
    <source>
        <dbReference type="Pfam" id="PF00590"/>
    </source>
</evidence>
<reference evidence="8 9" key="1">
    <citation type="journal article" date="2015" name="Int. J. Syst. Evol. Microbiol.">
        <title>Methanoculleus taiwanensis sp. nov., a methanogen isolated from deep marine sediment at the deformation front area near Taiwan.</title>
        <authorList>
            <person name="Weng C.Y."/>
            <person name="Chen S.C."/>
            <person name="Lai M.C."/>
            <person name="Wu S.Y."/>
            <person name="Lin S."/>
            <person name="Yang T.F."/>
            <person name="Chen P.C."/>
        </authorList>
    </citation>
    <scope>NUCLEOTIDE SEQUENCE [LARGE SCALE GENOMIC DNA]</scope>
    <source>
        <strain evidence="8 9">CYW4</strain>
    </source>
</reference>
<keyword evidence="9" id="KW-1185">Reference proteome</keyword>
<dbReference type="PANTHER" id="PTHR47036">
    <property type="entry name" value="COBALT-FACTOR III C(17)-METHYLTRANSFERASE-RELATED"/>
    <property type="match status" value="1"/>
</dbReference>
<dbReference type="PANTHER" id="PTHR47036:SF1">
    <property type="entry name" value="COBALT-FACTOR III C(17)-METHYLTRANSFERASE-RELATED"/>
    <property type="match status" value="1"/>
</dbReference>
<evidence type="ECO:0000313" key="8">
    <source>
        <dbReference type="EMBL" id="RXE57172.1"/>
    </source>
</evidence>
<dbReference type="EMBL" id="LHQS01000001">
    <property type="protein sequence ID" value="RXE57172.1"/>
    <property type="molecule type" value="Genomic_DNA"/>
</dbReference>
<evidence type="ECO:0000256" key="5">
    <source>
        <dbReference type="ARBA" id="ARBA00022691"/>
    </source>
</evidence>
<dbReference type="Gene3D" id="3.30.950.10">
    <property type="entry name" value="Methyltransferase, Cobalt-precorrin-4 Transmethylase, Domain 2"/>
    <property type="match status" value="1"/>
</dbReference>
<comment type="caution">
    <text evidence="8">The sequence shown here is derived from an EMBL/GenBank/DDBJ whole genome shotgun (WGS) entry which is preliminary data.</text>
</comment>
<dbReference type="InterPro" id="IPR051810">
    <property type="entry name" value="Precorrin_MeTrfase"/>
</dbReference>
<dbReference type="Gene3D" id="3.40.1010.10">
    <property type="entry name" value="Cobalt-precorrin-4 Transmethylase, Domain 1"/>
    <property type="match status" value="1"/>
</dbReference>
<feature type="domain" description="Tetrapyrrole methylase" evidence="7">
    <location>
        <begin position="16"/>
        <end position="221"/>
    </location>
</feature>
<gene>
    <name evidence="8" type="primary">cbiH</name>
    <name evidence="8" type="ORF">ABH15_03375</name>
</gene>
<dbReference type="InterPro" id="IPR000878">
    <property type="entry name" value="4pyrrol_Mease"/>
</dbReference>
<accession>A0A498H2K9</accession>
<dbReference type="InterPro" id="IPR035996">
    <property type="entry name" value="4pyrrol_Methylase_sf"/>
</dbReference>
<dbReference type="Proteomes" id="UP000290932">
    <property type="component" value="Unassembled WGS sequence"/>
</dbReference>
<keyword evidence="5" id="KW-0949">S-adenosyl-L-methionine</keyword>
<dbReference type="OrthoDB" id="35891at2157"/>
<feature type="region of interest" description="Disordered" evidence="6">
    <location>
        <begin position="1"/>
        <end position="22"/>
    </location>
</feature>
<evidence type="ECO:0000256" key="4">
    <source>
        <dbReference type="ARBA" id="ARBA00022679"/>
    </source>
</evidence>
<dbReference type="AlphaFoldDB" id="A0A498H2K9"/>
<proteinExistence type="predicted"/>
<dbReference type="UniPathway" id="UPA00148"/>
<keyword evidence="4 8" id="KW-0808">Transferase</keyword>
<organism evidence="8 9">
    <name type="scientific">Methanoculleus taiwanensis</name>
    <dbReference type="NCBI Taxonomy" id="1550565"/>
    <lineage>
        <taxon>Archaea</taxon>
        <taxon>Methanobacteriati</taxon>
        <taxon>Methanobacteriota</taxon>
        <taxon>Stenosarchaea group</taxon>
        <taxon>Methanomicrobia</taxon>
        <taxon>Methanomicrobiales</taxon>
        <taxon>Methanomicrobiaceae</taxon>
        <taxon>Methanoculleus</taxon>
    </lineage>
</organism>
<evidence type="ECO:0000256" key="2">
    <source>
        <dbReference type="ARBA" id="ARBA00022573"/>
    </source>
</evidence>
<comment type="pathway">
    <text evidence="1">Cofactor biosynthesis; adenosylcobalamin biosynthesis.</text>
</comment>
<dbReference type="GO" id="GO:0009236">
    <property type="term" value="P:cobalamin biosynthetic process"/>
    <property type="evidence" value="ECO:0007669"/>
    <property type="project" value="UniProtKB-UniPathway"/>
</dbReference>
<dbReference type="SUPFAM" id="SSF53790">
    <property type="entry name" value="Tetrapyrrole methylase"/>
    <property type="match status" value="1"/>
</dbReference>
<dbReference type="InterPro" id="IPR014776">
    <property type="entry name" value="4pyrrole_Mease_sub2"/>
</dbReference>